<keyword evidence="3 10" id="KW-0813">Transport</keyword>
<keyword evidence="4 9" id="KW-0812">Transmembrane</keyword>
<evidence type="ECO:0000256" key="12">
    <source>
        <dbReference type="SAM" id="Phobius"/>
    </source>
</evidence>
<dbReference type="AlphaFoldDB" id="A0A0G4LNA9"/>
<evidence type="ECO:0000256" key="5">
    <source>
        <dbReference type="ARBA" id="ARBA00022737"/>
    </source>
</evidence>
<evidence type="ECO:0000256" key="7">
    <source>
        <dbReference type="ARBA" id="ARBA00022989"/>
    </source>
</evidence>
<sequence>MQSAKMAPGAEKPVLTAEEKSAKTPKSSTRYPFWFGGSASSMAACVTHPLDLVRRPDAPKNMSGTVLHILKSDGPAGLYAGLSASLLRQMTYSTVRFGVYEELKTRAMRRSPNNKQPSFPVLTAMASLAGFIGGVSGNAADVLNVKTTRSASVWWATESTDTMTDLEKMISSGSLKTHVGRSLREEEDFHFLRFEYLQRLNLTNLHITLAHQKSKLEEDGLSSEEEGENLKKLLRDYATAIRDYRYLRSSKAVPAAKISERKTLLEANLSFKDGSPISFASHYHFFEDETAQIDPLRRSLMASLPKVLTFSREEKRQRSKEYQDGNPPHQVSTFVDGLARFLIALTGGAFLIGPMIIMALGPSLYKSLITVLIDWI</sequence>
<evidence type="ECO:0000256" key="10">
    <source>
        <dbReference type="RuleBase" id="RU000488"/>
    </source>
</evidence>
<evidence type="ECO:0000256" key="8">
    <source>
        <dbReference type="ARBA" id="ARBA00023136"/>
    </source>
</evidence>
<evidence type="ECO:0000256" key="2">
    <source>
        <dbReference type="ARBA" id="ARBA00006375"/>
    </source>
</evidence>
<name>A0A0G4LNA9_VERLO</name>
<evidence type="ECO:0000256" key="9">
    <source>
        <dbReference type="PROSITE-ProRule" id="PRU00282"/>
    </source>
</evidence>
<proteinExistence type="inferred from homology"/>
<evidence type="ECO:0000313" key="14">
    <source>
        <dbReference type="Proteomes" id="UP000045706"/>
    </source>
</evidence>
<feature type="transmembrane region" description="Helical" evidence="12">
    <location>
        <begin position="338"/>
        <end position="360"/>
    </location>
</feature>
<dbReference type="Gene3D" id="1.50.40.10">
    <property type="entry name" value="Mitochondrial carrier domain"/>
    <property type="match status" value="1"/>
</dbReference>
<reference evidence="14" key="1">
    <citation type="submission" date="2015-05" db="EMBL/GenBank/DDBJ databases">
        <authorList>
            <person name="Fogelqvist Johan"/>
        </authorList>
    </citation>
    <scope>NUCLEOTIDE SEQUENCE [LARGE SCALE GENOMIC DNA]</scope>
</reference>
<dbReference type="PROSITE" id="PS50920">
    <property type="entry name" value="SOLCAR"/>
    <property type="match status" value="1"/>
</dbReference>
<evidence type="ECO:0000256" key="3">
    <source>
        <dbReference type="ARBA" id="ARBA00022448"/>
    </source>
</evidence>
<dbReference type="PANTHER" id="PTHR45618">
    <property type="entry name" value="MITOCHONDRIAL DICARBOXYLATE CARRIER-RELATED"/>
    <property type="match status" value="1"/>
</dbReference>
<comment type="similarity">
    <text evidence="2 10">Belongs to the mitochondrial carrier (TC 2.A.29) family.</text>
</comment>
<keyword evidence="6" id="KW-0496">Mitochondrion</keyword>
<keyword evidence="5" id="KW-0677">Repeat</keyword>
<dbReference type="EMBL" id="CVQI01014446">
    <property type="protein sequence ID" value="CRK23195.1"/>
    <property type="molecule type" value="Genomic_DNA"/>
</dbReference>
<evidence type="ECO:0000256" key="1">
    <source>
        <dbReference type="ARBA" id="ARBA00004141"/>
    </source>
</evidence>
<evidence type="ECO:0000256" key="4">
    <source>
        <dbReference type="ARBA" id="ARBA00022692"/>
    </source>
</evidence>
<accession>A0A0G4LNA9</accession>
<dbReference type="GO" id="GO:0016020">
    <property type="term" value="C:membrane"/>
    <property type="evidence" value="ECO:0007669"/>
    <property type="project" value="UniProtKB-SubCell"/>
</dbReference>
<gene>
    <name evidence="13" type="ORF">BN1723_002953</name>
</gene>
<organism evidence="13 14">
    <name type="scientific">Verticillium longisporum</name>
    <name type="common">Verticillium dahliae var. longisporum</name>
    <dbReference type="NCBI Taxonomy" id="100787"/>
    <lineage>
        <taxon>Eukaryota</taxon>
        <taxon>Fungi</taxon>
        <taxon>Dikarya</taxon>
        <taxon>Ascomycota</taxon>
        <taxon>Pezizomycotina</taxon>
        <taxon>Sordariomycetes</taxon>
        <taxon>Hypocreomycetidae</taxon>
        <taxon>Glomerellales</taxon>
        <taxon>Plectosphaerellaceae</taxon>
        <taxon>Verticillium</taxon>
    </lineage>
</organism>
<dbReference type="InterPro" id="IPR023395">
    <property type="entry name" value="MCP_dom_sf"/>
</dbReference>
<protein>
    <submittedName>
        <fullName evidence="13">Uncharacterized protein</fullName>
    </submittedName>
</protein>
<dbReference type="Pfam" id="PF00153">
    <property type="entry name" value="Mito_carr"/>
    <property type="match status" value="1"/>
</dbReference>
<keyword evidence="8 9" id="KW-0472">Membrane</keyword>
<feature type="region of interest" description="Disordered" evidence="11">
    <location>
        <begin position="1"/>
        <end position="27"/>
    </location>
</feature>
<feature type="non-terminal residue" evidence="13">
    <location>
        <position position="376"/>
    </location>
</feature>
<evidence type="ECO:0000256" key="6">
    <source>
        <dbReference type="ARBA" id="ARBA00022792"/>
    </source>
</evidence>
<keyword evidence="6" id="KW-0999">Mitochondrion inner membrane</keyword>
<dbReference type="InterPro" id="IPR050391">
    <property type="entry name" value="Mito_Metabolite_Transporter"/>
</dbReference>
<evidence type="ECO:0000313" key="13">
    <source>
        <dbReference type="EMBL" id="CRK23195.1"/>
    </source>
</evidence>
<feature type="repeat" description="Solcar" evidence="9">
    <location>
        <begin position="27"/>
        <end position="106"/>
    </location>
</feature>
<comment type="subcellular location">
    <subcellularLocation>
        <location evidence="1">Membrane</location>
        <topology evidence="1">Multi-pass membrane protein</topology>
    </subcellularLocation>
</comment>
<evidence type="ECO:0000256" key="11">
    <source>
        <dbReference type="SAM" id="MobiDB-lite"/>
    </source>
</evidence>
<dbReference type="InterPro" id="IPR018108">
    <property type="entry name" value="MCP_transmembrane"/>
</dbReference>
<dbReference type="SUPFAM" id="SSF103506">
    <property type="entry name" value="Mitochondrial carrier"/>
    <property type="match status" value="1"/>
</dbReference>
<dbReference type="Proteomes" id="UP000045706">
    <property type="component" value="Unassembled WGS sequence"/>
</dbReference>
<keyword evidence="7 12" id="KW-1133">Transmembrane helix</keyword>